<organism evidence="2 3">
    <name type="scientific">Trichonephila clavata</name>
    <name type="common">Joro spider</name>
    <name type="synonym">Nephila clavata</name>
    <dbReference type="NCBI Taxonomy" id="2740835"/>
    <lineage>
        <taxon>Eukaryota</taxon>
        <taxon>Metazoa</taxon>
        <taxon>Ecdysozoa</taxon>
        <taxon>Arthropoda</taxon>
        <taxon>Chelicerata</taxon>
        <taxon>Arachnida</taxon>
        <taxon>Araneae</taxon>
        <taxon>Araneomorphae</taxon>
        <taxon>Entelegynae</taxon>
        <taxon>Araneoidea</taxon>
        <taxon>Nephilidae</taxon>
        <taxon>Trichonephila</taxon>
    </lineage>
</organism>
<dbReference type="InterPro" id="IPR008164">
    <property type="entry name" value="XGLTT_rpt"/>
</dbReference>
<proteinExistence type="predicted"/>
<reference evidence="2" key="1">
    <citation type="submission" date="2020-07" db="EMBL/GenBank/DDBJ databases">
        <title>Multicomponent nature underlies the extraordinary mechanical properties of spider dragline silk.</title>
        <authorList>
            <person name="Kono N."/>
            <person name="Nakamura H."/>
            <person name="Mori M."/>
            <person name="Yoshida Y."/>
            <person name="Ohtoshi R."/>
            <person name="Malay A.D."/>
            <person name="Moran D.A.P."/>
            <person name="Tomita M."/>
            <person name="Numata K."/>
            <person name="Arakawa K."/>
        </authorList>
    </citation>
    <scope>NUCLEOTIDE SEQUENCE</scope>
</reference>
<name>A0A8X6KHX8_TRICU</name>
<evidence type="ECO:0000256" key="1">
    <source>
        <dbReference type="SAM" id="MobiDB-lite"/>
    </source>
</evidence>
<accession>A0A8X6KHX8</accession>
<dbReference type="Proteomes" id="UP000887116">
    <property type="component" value="Unassembled WGS sequence"/>
</dbReference>
<feature type="region of interest" description="Disordered" evidence="1">
    <location>
        <begin position="1"/>
        <end position="21"/>
    </location>
</feature>
<dbReference type="EMBL" id="BMAO01011528">
    <property type="protein sequence ID" value="GFQ74419.1"/>
    <property type="molecule type" value="Genomic_DNA"/>
</dbReference>
<comment type="caution">
    <text evidence="2">The sequence shown here is derived from an EMBL/GenBank/DDBJ whole genome shotgun (WGS) entry which is preliminary data.</text>
</comment>
<protein>
    <submittedName>
        <fullName evidence="2">Uncharacterized protein</fullName>
    </submittedName>
</protein>
<gene>
    <name evidence="2" type="ORF">TNCT_94651</name>
</gene>
<sequence length="222" mass="23417">MAWSDQPKSEEKGHELILGDNDNHIKPATEKFSDESAPLRRLGSPFGTKAKEYPKRVMYLYGCGRHLLHCISSCPSISECTSCSGCSRLAAGPLGLGLGKGLIPGVPSIATVSSQRAAINHVAPAAPIAAAPLAVAAPIVLAGNGLITNGLIGNGLVSNGLVVNGIHELLEKESLPTELQLLLWLLEPVFSELPFVLVLENSVLELPLALDSAKQFCKPNRT</sequence>
<feature type="compositionally biased region" description="Basic and acidic residues" evidence="1">
    <location>
        <begin position="7"/>
        <end position="21"/>
    </location>
</feature>
<evidence type="ECO:0000313" key="3">
    <source>
        <dbReference type="Proteomes" id="UP000887116"/>
    </source>
</evidence>
<dbReference type="AlphaFoldDB" id="A0A8X6KHX8"/>
<dbReference type="Pfam" id="PF01744">
    <property type="entry name" value="GLTT"/>
    <property type="match status" value="1"/>
</dbReference>
<evidence type="ECO:0000313" key="2">
    <source>
        <dbReference type="EMBL" id="GFQ74419.1"/>
    </source>
</evidence>
<keyword evidence="3" id="KW-1185">Reference proteome</keyword>